<evidence type="ECO:0000256" key="1">
    <source>
        <dbReference type="SAM" id="MobiDB-lite"/>
    </source>
</evidence>
<name>A0A9N9P636_9GLOM</name>
<feature type="compositionally biased region" description="Basic residues" evidence="1">
    <location>
        <begin position="1"/>
        <end position="13"/>
    </location>
</feature>
<feature type="non-terminal residue" evidence="2">
    <location>
        <position position="159"/>
    </location>
</feature>
<gene>
    <name evidence="2" type="ORF">RFULGI_LOCUS16960</name>
</gene>
<sequence>MGGRGSNKRHKGKAGSIETDRAEESVLKVESTKISSVARFKSAKVSSVVQGPKSTKGDKQQSQQDEEAISPRKKLKALRYADEEQSDDPLSSVNKQSFADAPQQDDKILYTSYISQESLHSESHSAFSTNLDEEGFTENFSVESSNSAEKNLTTKDFNY</sequence>
<feature type="region of interest" description="Disordered" evidence="1">
    <location>
        <begin position="138"/>
        <end position="159"/>
    </location>
</feature>
<feature type="region of interest" description="Disordered" evidence="1">
    <location>
        <begin position="1"/>
        <end position="103"/>
    </location>
</feature>
<reference evidence="2" key="1">
    <citation type="submission" date="2021-06" db="EMBL/GenBank/DDBJ databases">
        <authorList>
            <person name="Kallberg Y."/>
            <person name="Tangrot J."/>
            <person name="Rosling A."/>
        </authorList>
    </citation>
    <scope>NUCLEOTIDE SEQUENCE</scope>
    <source>
        <strain evidence="2">IN212</strain>
    </source>
</reference>
<dbReference type="Proteomes" id="UP000789396">
    <property type="component" value="Unassembled WGS sequence"/>
</dbReference>
<evidence type="ECO:0000313" key="3">
    <source>
        <dbReference type="Proteomes" id="UP000789396"/>
    </source>
</evidence>
<proteinExistence type="predicted"/>
<protein>
    <submittedName>
        <fullName evidence="2">10052_t:CDS:1</fullName>
    </submittedName>
</protein>
<organism evidence="2 3">
    <name type="scientific">Racocetra fulgida</name>
    <dbReference type="NCBI Taxonomy" id="60492"/>
    <lineage>
        <taxon>Eukaryota</taxon>
        <taxon>Fungi</taxon>
        <taxon>Fungi incertae sedis</taxon>
        <taxon>Mucoromycota</taxon>
        <taxon>Glomeromycotina</taxon>
        <taxon>Glomeromycetes</taxon>
        <taxon>Diversisporales</taxon>
        <taxon>Gigasporaceae</taxon>
        <taxon>Racocetra</taxon>
    </lineage>
</organism>
<dbReference type="EMBL" id="CAJVPZ010063396">
    <property type="protein sequence ID" value="CAG8793230.1"/>
    <property type="molecule type" value="Genomic_DNA"/>
</dbReference>
<accession>A0A9N9P636</accession>
<feature type="compositionally biased region" description="Polar residues" evidence="1">
    <location>
        <begin position="88"/>
        <end position="97"/>
    </location>
</feature>
<dbReference type="AlphaFoldDB" id="A0A9N9P636"/>
<feature type="compositionally biased region" description="Basic and acidic residues" evidence="1">
    <location>
        <begin position="18"/>
        <end position="31"/>
    </location>
</feature>
<comment type="caution">
    <text evidence="2">The sequence shown here is derived from an EMBL/GenBank/DDBJ whole genome shotgun (WGS) entry which is preliminary data.</text>
</comment>
<keyword evidence="3" id="KW-1185">Reference proteome</keyword>
<feature type="compositionally biased region" description="Polar residues" evidence="1">
    <location>
        <begin position="44"/>
        <end position="53"/>
    </location>
</feature>
<evidence type="ECO:0000313" key="2">
    <source>
        <dbReference type="EMBL" id="CAG8793230.1"/>
    </source>
</evidence>